<evidence type="ECO:0000313" key="5">
    <source>
        <dbReference type="Proteomes" id="UP000276888"/>
    </source>
</evidence>
<dbReference type="InterPro" id="IPR036388">
    <property type="entry name" value="WH-like_DNA-bd_sf"/>
</dbReference>
<dbReference type="Pfam" id="PF07848">
    <property type="entry name" value="PaaX"/>
    <property type="match status" value="1"/>
</dbReference>
<protein>
    <submittedName>
        <fullName evidence="4">Transcriptional repressor PaaX</fullName>
    </submittedName>
</protein>
<feature type="domain" description="Transcriptional repressor PaaX-like C-terminal" evidence="2">
    <location>
        <begin position="185"/>
        <end position="270"/>
    </location>
</feature>
<evidence type="ECO:0000313" key="4">
    <source>
        <dbReference type="EMBL" id="AZS35701.1"/>
    </source>
</evidence>
<name>A0A3Q9IY42_9MICO</name>
<dbReference type="GO" id="GO:0006351">
    <property type="term" value="P:DNA-templated transcription"/>
    <property type="evidence" value="ECO:0007669"/>
    <property type="project" value="InterPro"/>
</dbReference>
<dbReference type="RefSeq" id="WP_127094491.1">
    <property type="nucleotide sequence ID" value="NZ_CP031423.1"/>
</dbReference>
<organism evidence="4 5">
    <name type="scientific">Microbacterium lemovicicum</name>
    <dbReference type="NCBI Taxonomy" id="1072463"/>
    <lineage>
        <taxon>Bacteria</taxon>
        <taxon>Bacillati</taxon>
        <taxon>Actinomycetota</taxon>
        <taxon>Actinomycetes</taxon>
        <taxon>Micrococcales</taxon>
        <taxon>Microbacteriaceae</taxon>
        <taxon>Microbacterium</taxon>
    </lineage>
</organism>
<dbReference type="AlphaFoldDB" id="A0A3Q9IY42"/>
<dbReference type="KEGG" id="mlv:CVS47_00298"/>
<dbReference type="Gene3D" id="1.10.10.10">
    <property type="entry name" value="Winged helix-like DNA-binding domain superfamily/Winged helix DNA-binding domain"/>
    <property type="match status" value="1"/>
</dbReference>
<keyword evidence="5" id="KW-1185">Reference proteome</keyword>
<accession>A0A3Q9IY42</accession>
<dbReference type="Gene3D" id="1.20.58.1460">
    <property type="match status" value="1"/>
</dbReference>
<dbReference type="InterPro" id="IPR012906">
    <property type="entry name" value="PaaX-like_N"/>
</dbReference>
<evidence type="ECO:0000259" key="2">
    <source>
        <dbReference type="Pfam" id="PF08223"/>
    </source>
</evidence>
<dbReference type="Proteomes" id="UP000276888">
    <property type="component" value="Chromosome"/>
</dbReference>
<feature type="domain" description="Transcriptional repressor PaaX-like central Cas2-like" evidence="3">
    <location>
        <begin position="102"/>
        <end position="173"/>
    </location>
</feature>
<dbReference type="Pfam" id="PF20803">
    <property type="entry name" value="PaaX_M"/>
    <property type="match status" value="1"/>
</dbReference>
<evidence type="ECO:0000259" key="3">
    <source>
        <dbReference type="Pfam" id="PF20803"/>
    </source>
</evidence>
<dbReference type="PIRSF" id="PIRSF020623">
    <property type="entry name" value="PaaX"/>
    <property type="match status" value="1"/>
</dbReference>
<sequence>MTAILDDLDARPGSTVSLLRTIIGLYLRRLGGWIAIADLVQLMDDLGVPAARARTGVVRVKQKGLLIADRDAGIGYRLNPDAAGMLKRGDRRIFAVRQMADDESWCLVSFSIPESHRDVRHQLRRRLQWIGCGVVSPALWICPAYLSDEVQEILIDLGIRSYATVFLAEQILHEGTLKEAINQWWDLPRLRAEHLEFQKTIEPINRAVGVSERSAFSDYIRLVDAWRILPYVDPGLPASLLPDDWPGRKSISDFMRLSDRLAEPAWMHVQRSTELR</sequence>
<dbReference type="PANTHER" id="PTHR30319">
    <property type="entry name" value="PHENYLACETIC ACID REGULATOR-RELATED TRANSCRIPTIONAL REPRESSOR"/>
    <property type="match status" value="1"/>
</dbReference>
<evidence type="ECO:0000259" key="1">
    <source>
        <dbReference type="Pfam" id="PF07848"/>
    </source>
</evidence>
<reference evidence="4 5" key="1">
    <citation type="submission" date="2018-08" db="EMBL/GenBank/DDBJ databases">
        <title>Microbacterium lemovicicum sp. nov., a bacterium isolated from a natural uranium-rich soil.</title>
        <authorList>
            <person name="ORTET P."/>
        </authorList>
    </citation>
    <scope>NUCLEOTIDE SEQUENCE [LARGE SCALE GENOMIC DNA]</scope>
    <source>
        <strain evidence="4 5">Viu22</strain>
    </source>
</reference>
<proteinExistence type="predicted"/>
<dbReference type="Pfam" id="PF08223">
    <property type="entry name" value="PaaX_C"/>
    <property type="match status" value="1"/>
</dbReference>
<dbReference type="OrthoDB" id="2270427at2"/>
<dbReference type="InterPro" id="IPR048846">
    <property type="entry name" value="PaaX-like_central"/>
</dbReference>
<dbReference type="PANTHER" id="PTHR30319:SF1">
    <property type="entry name" value="TRANSCRIPTIONAL REPRESSOR PAAX"/>
    <property type="match status" value="1"/>
</dbReference>
<gene>
    <name evidence="4" type="primary">paaX_1</name>
    <name evidence="4" type="ORF">CVS47_00298</name>
</gene>
<dbReference type="EMBL" id="CP031423">
    <property type="protein sequence ID" value="AZS35701.1"/>
    <property type="molecule type" value="Genomic_DNA"/>
</dbReference>
<feature type="domain" description="Transcriptional repressor PaaX-like N-terminal" evidence="1">
    <location>
        <begin position="15"/>
        <end position="78"/>
    </location>
</feature>
<dbReference type="InterPro" id="IPR013225">
    <property type="entry name" value="PaaX_C"/>
</dbReference>
<dbReference type="Gene3D" id="3.30.70.2650">
    <property type="match status" value="1"/>
</dbReference>
<dbReference type="InterPro" id="IPR011965">
    <property type="entry name" value="PaaX_trns_reg"/>
</dbReference>